<name>A0A5E4SKR2_9BURK</name>
<dbReference type="EMBL" id="CABPRU010000001">
    <property type="protein sequence ID" value="VVD75593.1"/>
    <property type="molecule type" value="Genomic_DNA"/>
</dbReference>
<organism evidence="2 3">
    <name type="scientific">Pandoraea terrigena</name>
    <dbReference type="NCBI Taxonomy" id="2508292"/>
    <lineage>
        <taxon>Bacteria</taxon>
        <taxon>Pseudomonadati</taxon>
        <taxon>Pseudomonadota</taxon>
        <taxon>Betaproteobacteria</taxon>
        <taxon>Burkholderiales</taxon>
        <taxon>Burkholderiaceae</taxon>
        <taxon>Pandoraea</taxon>
    </lineage>
</organism>
<evidence type="ECO:0000313" key="2">
    <source>
        <dbReference type="EMBL" id="VVD75593.1"/>
    </source>
</evidence>
<sequence length="43" mass="4566">MGVVAVALAAVNVFGGFLVTQRMLEMFKKKDKAPAKAAEGDKQ</sequence>
<dbReference type="AlphaFoldDB" id="A0A5E4SKR2"/>
<evidence type="ECO:0000259" key="1">
    <source>
        <dbReference type="Pfam" id="PF12769"/>
    </source>
</evidence>
<keyword evidence="3" id="KW-1185">Reference proteome</keyword>
<feature type="domain" description="NAD(P) transhydrogenase alpha subunit C-terminal" evidence="1">
    <location>
        <begin position="1"/>
        <end position="29"/>
    </location>
</feature>
<protein>
    <submittedName>
        <fullName evidence="2">NAD(P) transhydrogenase subunit alpha</fullName>
    </submittedName>
</protein>
<dbReference type="InterPro" id="IPR024605">
    <property type="entry name" value="NADP_transhyd_a_C"/>
</dbReference>
<accession>A0A5E4SKR2</accession>
<gene>
    <name evidence="2" type="ORF">PTE31013_00856</name>
</gene>
<proteinExistence type="predicted"/>
<dbReference type="Pfam" id="PF12769">
    <property type="entry name" value="PNTB_4TM"/>
    <property type="match status" value="1"/>
</dbReference>
<dbReference type="Proteomes" id="UP000334380">
    <property type="component" value="Unassembled WGS sequence"/>
</dbReference>
<reference evidence="2 3" key="1">
    <citation type="submission" date="2019-08" db="EMBL/GenBank/DDBJ databases">
        <authorList>
            <person name="Peeters C."/>
        </authorList>
    </citation>
    <scope>NUCLEOTIDE SEQUENCE [LARGE SCALE GENOMIC DNA]</scope>
    <source>
        <strain evidence="2 3">LMG 31013</strain>
    </source>
</reference>
<evidence type="ECO:0000313" key="3">
    <source>
        <dbReference type="Proteomes" id="UP000334380"/>
    </source>
</evidence>